<name>A0A7R9C382_9CRUS</name>
<feature type="region of interest" description="Disordered" evidence="1">
    <location>
        <begin position="1"/>
        <end position="48"/>
    </location>
</feature>
<accession>A0A7R9C382</accession>
<reference evidence="2" key="1">
    <citation type="submission" date="2020-11" db="EMBL/GenBank/DDBJ databases">
        <authorList>
            <person name="Tran Van P."/>
        </authorList>
    </citation>
    <scope>NUCLEOTIDE SEQUENCE</scope>
</reference>
<feature type="compositionally biased region" description="Basic residues" evidence="1">
    <location>
        <begin position="93"/>
        <end position="102"/>
    </location>
</feature>
<organism evidence="2">
    <name type="scientific">Notodromas monacha</name>
    <dbReference type="NCBI Taxonomy" id="399045"/>
    <lineage>
        <taxon>Eukaryota</taxon>
        <taxon>Metazoa</taxon>
        <taxon>Ecdysozoa</taxon>
        <taxon>Arthropoda</taxon>
        <taxon>Crustacea</taxon>
        <taxon>Oligostraca</taxon>
        <taxon>Ostracoda</taxon>
        <taxon>Podocopa</taxon>
        <taxon>Podocopida</taxon>
        <taxon>Cypridocopina</taxon>
        <taxon>Cypridoidea</taxon>
        <taxon>Cyprididae</taxon>
        <taxon>Notodromas</taxon>
    </lineage>
</organism>
<feature type="compositionally biased region" description="Acidic residues" evidence="1">
    <location>
        <begin position="9"/>
        <end position="19"/>
    </location>
</feature>
<keyword evidence="3" id="KW-1185">Reference proteome</keyword>
<sequence length="199" mass="23528">MASESLSCGDDDDDEEEPCSDGPVRNVAERDAQQFKESQDDPDVLDRDHRPLNLQHRVMKEDLRIPLNKLQGLMSFFYTFFKMNPPPESPPNSRRRRRHKPSRHEVLDEDEESFVLGNRNPPKSLRIQLNEGIRRFRHEERAKRDSQRVKDKEIKEKEYYHLGEEKAVHAHGINAEFESVINKWYDRAGYRNFDAPSVR</sequence>
<dbReference type="EMBL" id="CAJPEX010013485">
    <property type="protein sequence ID" value="CAG0925478.1"/>
    <property type="molecule type" value="Genomic_DNA"/>
</dbReference>
<evidence type="ECO:0000313" key="3">
    <source>
        <dbReference type="Proteomes" id="UP000678499"/>
    </source>
</evidence>
<evidence type="ECO:0000313" key="2">
    <source>
        <dbReference type="EMBL" id="CAD7285326.1"/>
    </source>
</evidence>
<protein>
    <submittedName>
        <fullName evidence="2">Uncharacterized protein</fullName>
    </submittedName>
</protein>
<dbReference type="EMBL" id="OA895522">
    <property type="protein sequence ID" value="CAD7285326.1"/>
    <property type="molecule type" value="Genomic_DNA"/>
</dbReference>
<feature type="region of interest" description="Disordered" evidence="1">
    <location>
        <begin position="83"/>
        <end position="122"/>
    </location>
</feature>
<dbReference type="AlphaFoldDB" id="A0A7R9C382"/>
<feature type="compositionally biased region" description="Basic and acidic residues" evidence="1">
    <location>
        <begin position="27"/>
        <end position="48"/>
    </location>
</feature>
<proteinExistence type="predicted"/>
<dbReference type="Proteomes" id="UP000678499">
    <property type="component" value="Unassembled WGS sequence"/>
</dbReference>
<gene>
    <name evidence="2" type="ORF">NMOB1V02_LOCUS12928</name>
</gene>
<evidence type="ECO:0000256" key="1">
    <source>
        <dbReference type="SAM" id="MobiDB-lite"/>
    </source>
</evidence>